<dbReference type="NCBIfam" id="TIGR00131">
    <property type="entry name" value="gal_kin"/>
    <property type="match status" value="1"/>
</dbReference>
<dbReference type="PROSITE" id="PS00106">
    <property type="entry name" value="GALACTOKINASE"/>
    <property type="match status" value="1"/>
</dbReference>
<keyword evidence="2" id="KW-0547">Nucleotide-binding</keyword>
<dbReference type="PANTHER" id="PTHR10457">
    <property type="entry name" value="MEVALONATE KINASE/GALACTOKINASE"/>
    <property type="match status" value="1"/>
</dbReference>
<dbReference type="InterPro" id="IPR000705">
    <property type="entry name" value="Galactokinase"/>
</dbReference>
<protein>
    <recommendedName>
        <fullName evidence="6">Galactokinase</fullName>
        <ecNumber evidence="6">2.7.1.6</ecNumber>
    </recommendedName>
</protein>
<evidence type="ECO:0000259" key="7">
    <source>
        <dbReference type="Pfam" id="PF00288"/>
    </source>
</evidence>
<comment type="similarity">
    <text evidence="1">Belongs to the GHMP kinase family. GalK subfamily.</text>
</comment>
<dbReference type="InterPro" id="IPR006206">
    <property type="entry name" value="Mevalonate/galactokinase"/>
</dbReference>
<dbReference type="Gene3D" id="3.30.70.890">
    <property type="entry name" value="GHMP kinase, C-terminal domain"/>
    <property type="match status" value="1"/>
</dbReference>
<dbReference type="InterPro" id="IPR013750">
    <property type="entry name" value="GHMP_kinase_C_dom"/>
</dbReference>
<comment type="caution">
    <text evidence="10">The sequence shown here is derived from an EMBL/GenBank/DDBJ whole genome shotgun (WGS) entry which is preliminary data.</text>
</comment>
<dbReference type="Proteomes" id="UP001500507">
    <property type="component" value="Unassembled WGS sequence"/>
</dbReference>
<keyword evidence="11" id="KW-1185">Reference proteome</keyword>
<keyword evidence="5" id="KW-0299">Galactose metabolism</keyword>
<dbReference type="InterPro" id="IPR036554">
    <property type="entry name" value="GHMP_kinase_C_sf"/>
</dbReference>
<keyword evidence="4" id="KW-0067">ATP-binding</keyword>
<dbReference type="Pfam" id="PF00288">
    <property type="entry name" value="GHMP_kinases_N"/>
    <property type="match status" value="1"/>
</dbReference>
<evidence type="ECO:0000256" key="5">
    <source>
        <dbReference type="ARBA" id="ARBA00023144"/>
    </source>
</evidence>
<dbReference type="Pfam" id="PF08544">
    <property type="entry name" value="GHMP_kinases_C"/>
    <property type="match status" value="1"/>
</dbReference>
<accession>A0ABN1MKA5</accession>
<sequence length="379" mass="42668">MSLTQHLSADYIVYSPGRINLIGEHTDYNDGWVLPSAINKEIKLYFKENSHPSICSVYSQSLNKKFSFDLTNIQKSTVEWENYVLGVIDQLQKNGFNLKGFDVSIESDLPSGSGISSSAALECGIGMGLNEMFQLHIPREDIVKMAQKAEQTFVGTQCGVMDQYASVMSKDNTFILLDCRSLAATYIPVDLDNYNLVLLNTKVSHSLASSEYNTRRAECEKVVTTLRKKYDDVNALRDVTLPMLNEFKEYLTPTLFKRAKFVISENSRVLKAAETLHQKDFYALGNLMYESHNGLQHDYEVSCKELDFLVDFSRYNKAVLGSRMMGGGFGGCTISLVEKGISSFFIDQAYNAYKKEFNLKLDSMIVQPTSGTRIQKLNS</sequence>
<keyword evidence="3" id="KW-0808">Transferase</keyword>
<dbReference type="InterPro" id="IPR014721">
    <property type="entry name" value="Ribsml_uS5_D2-typ_fold_subgr"/>
</dbReference>
<dbReference type="PRINTS" id="PR00473">
    <property type="entry name" value="GALCTOKINASE"/>
</dbReference>
<evidence type="ECO:0000313" key="11">
    <source>
        <dbReference type="Proteomes" id="UP001500507"/>
    </source>
</evidence>
<reference evidence="10 11" key="1">
    <citation type="journal article" date="2019" name="Int. J. Syst. Evol. Microbiol.">
        <title>The Global Catalogue of Microorganisms (GCM) 10K type strain sequencing project: providing services to taxonomists for standard genome sequencing and annotation.</title>
        <authorList>
            <consortium name="The Broad Institute Genomics Platform"/>
            <consortium name="The Broad Institute Genome Sequencing Center for Infectious Disease"/>
            <person name="Wu L."/>
            <person name="Ma J."/>
        </authorList>
    </citation>
    <scope>NUCLEOTIDE SEQUENCE [LARGE SCALE GENOMIC DNA]</scope>
    <source>
        <strain evidence="10 11">JCM 16082</strain>
    </source>
</reference>
<dbReference type="SUPFAM" id="SSF55060">
    <property type="entry name" value="GHMP Kinase, C-terminal domain"/>
    <property type="match status" value="1"/>
</dbReference>
<dbReference type="InterPro" id="IPR019539">
    <property type="entry name" value="GalKase_N"/>
</dbReference>
<dbReference type="PANTHER" id="PTHR10457:SF7">
    <property type="entry name" value="GALACTOKINASE-RELATED"/>
    <property type="match status" value="1"/>
</dbReference>
<feature type="domain" description="GHMP kinase N-terminal" evidence="7">
    <location>
        <begin position="82"/>
        <end position="169"/>
    </location>
</feature>
<dbReference type="Pfam" id="PF10509">
    <property type="entry name" value="GalKase_gal_bdg"/>
    <property type="match status" value="1"/>
</dbReference>
<dbReference type="EMBL" id="BAAAFG010000016">
    <property type="protein sequence ID" value="GAA0873347.1"/>
    <property type="molecule type" value="Genomic_DNA"/>
</dbReference>
<dbReference type="InterPro" id="IPR020568">
    <property type="entry name" value="Ribosomal_Su5_D2-typ_SF"/>
</dbReference>
<feature type="domain" description="Galactokinase N-terminal" evidence="9">
    <location>
        <begin position="10"/>
        <end position="42"/>
    </location>
</feature>
<evidence type="ECO:0000256" key="3">
    <source>
        <dbReference type="ARBA" id="ARBA00022777"/>
    </source>
</evidence>
<keyword evidence="3" id="KW-0418">Kinase</keyword>
<evidence type="ECO:0000259" key="9">
    <source>
        <dbReference type="Pfam" id="PF10509"/>
    </source>
</evidence>
<proteinExistence type="inferred from homology"/>
<dbReference type="SUPFAM" id="SSF54211">
    <property type="entry name" value="Ribosomal protein S5 domain 2-like"/>
    <property type="match status" value="1"/>
</dbReference>
<dbReference type="PRINTS" id="PR00959">
    <property type="entry name" value="MEVGALKINASE"/>
</dbReference>
<name>A0ABN1MKA5_9FLAO</name>
<keyword evidence="5" id="KW-0119">Carbohydrate metabolism</keyword>
<evidence type="ECO:0000313" key="10">
    <source>
        <dbReference type="EMBL" id="GAA0873347.1"/>
    </source>
</evidence>
<organism evidence="10 11">
    <name type="scientific">Gangjinia marincola</name>
    <dbReference type="NCBI Taxonomy" id="578463"/>
    <lineage>
        <taxon>Bacteria</taxon>
        <taxon>Pseudomonadati</taxon>
        <taxon>Bacteroidota</taxon>
        <taxon>Flavobacteriia</taxon>
        <taxon>Flavobacteriales</taxon>
        <taxon>Flavobacteriaceae</taxon>
        <taxon>Gangjinia</taxon>
    </lineage>
</organism>
<gene>
    <name evidence="10" type="primary">galK</name>
    <name evidence="10" type="ORF">GCM10009117_24940</name>
</gene>
<evidence type="ECO:0000256" key="1">
    <source>
        <dbReference type="ARBA" id="ARBA00006566"/>
    </source>
</evidence>
<evidence type="ECO:0000256" key="6">
    <source>
        <dbReference type="NCBIfam" id="TIGR00131"/>
    </source>
</evidence>
<evidence type="ECO:0000256" key="2">
    <source>
        <dbReference type="ARBA" id="ARBA00022741"/>
    </source>
</evidence>
<dbReference type="Gene3D" id="3.30.230.10">
    <property type="match status" value="1"/>
</dbReference>
<evidence type="ECO:0000256" key="4">
    <source>
        <dbReference type="ARBA" id="ARBA00022840"/>
    </source>
</evidence>
<dbReference type="InterPro" id="IPR006204">
    <property type="entry name" value="GHMP_kinase_N_dom"/>
</dbReference>
<feature type="domain" description="GHMP kinase C-terminal" evidence="8">
    <location>
        <begin position="273"/>
        <end position="340"/>
    </location>
</feature>
<dbReference type="InterPro" id="IPR019741">
    <property type="entry name" value="Galactokinase_CS"/>
</dbReference>
<dbReference type="EC" id="2.7.1.6" evidence="6"/>
<evidence type="ECO:0000259" key="8">
    <source>
        <dbReference type="Pfam" id="PF08544"/>
    </source>
</evidence>
<dbReference type="PIRSF" id="PIRSF000530">
    <property type="entry name" value="Galactokinase"/>
    <property type="match status" value="1"/>
</dbReference>
<dbReference type="RefSeq" id="WP_343768233.1">
    <property type="nucleotide sequence ID" value="NZ_BAAAFG010000016.1"/>
</dbReference>